<name>A0ABY0V950_9ACTO</name>
<reference evidence="1 2" key="1">
    <citation type="submission" date="2016-10" db="EMBL/GenBank/DDBJ databases">
        <authorList>
            <person name="Varghese N."/>
            <person name="Submissions S."/>
        </authorList>
    </citation>
    <scope>NUCLEOTIDE SEQUENCE [LARGE SCALE GENOMIC DNA]</scope>
    <source>
        <strain evidence="1 2">DSM 9169</strain>
    </source>
</reference>
<organism evidence="1 2">
    <name type="scientific">Schaalia radingae</name>
    <dbReference type="NCBI Taxonomy" id="131110"/>
    <lineage>
        <taxon>Bacteria</taxon>
        <taxon>Bacillati</taxon>
        <taxon>Actinomycetota</taxon>
        <taxon>Actinomycetes</taxon>
        <taxon>Actinomycetales</taxon>
        <taxon>Actinomycetaceae</taxon>
        <taxon>Schaalia</taxon>
    </lineage>
</organism>
<keyword evidence="2" id="KW-1185">Reference proteome</keyword>
<protein>
    <submittedName>
        <fullName evidence="1">Uncharacterized protein</fullName>
    </submittedName>
</protein>
<dbReference type="EMBL" id="LT629792">
    <property type="protein sequence ID" value="SDT99732.1"/>
    <property type="molecule type" value="Genomic_DNA"/>
</dbReference>
<evidence type="ECO:0000313" key="2">
    <source>
        <dbReference type="Proteomes" id="UP000198976"/>
    </source>
</evidence>
<evidence type="ECO:0000313" key="1">
    <source>
        <dbReference type="EMBL" id="SDT99732.1"/>
    </source>
</evidence>
<proteinExistence type="predicted"/>
<gene>
    <name evidence="1" type="ORF">SAMN04489714_1513</name>
</gene>
<dbReference type="Proteomes" id="UP000198976">
    <property type="component" value="Chromosome I"/>
</dbReference>
<sequence length="124" mass="14223">MRSRRGLRASAPTMHTSTGHRLCTPAQDTDYAHLHDRPPLTSTHRMKERRSICRGHCAAPSGNSYELLQSRLQVFVQSCQELFRCQPLLIRSDQSCQILRHLAALDSLDDDVFKGLRKLGHFRR</sequence>
<accession>A0ABY0V950</accession>